<proteinExistence type="predicted"/>
<dbReference type="Pfam" id="PF14223">
    <property type="entry name" value="Retrotran_gag_2"/>
    <property type="match status" value="1"/>
</dbReference>
<feature type="non-terminal residue" evidence="1">
    <location>
        <position position="1"/>
    </location>
</feature>
<protein>
    <submittedName>
        <fullName evidence="1">Uncharacterized protein</fullName>
    </submittedName>
</protein>
<gene>
    <name evidence="1" type="ORF">KI387_044299</name>
</gene>
<feature type="non-terminal residue" evidence="1">
    <location>
        <position position="62"/>
    </location>
</feature>
<dbReference type="Proteomes" id="UP000824469">
    <property type="component" value="Unassembled WGS sequence"/>
</dbReference>
<accession>A0AA38H226</accession>
<evidence type="ECO:0000313" key="2">
    <source>
        <dbReference type="Proteomes" id="UP000824469"/>
    </source>
</evidence>
<dbReference type="AlphaFoldDB" id="A0AA38H226"/>
<keyword evidence="2" id="KW-1185">Reference proteome</keyword>
<evidence type="ECO:0000313" key="1">
    <source>
        <dbReference type="EMBL" id="KAH9332155.1"/>
    </source>
</evidence>
<dbReference type="EMBL" id="JAHRHJ020000001">
    <property type="protein sequence ID" value="KAH9332155.1"/>
    <property type="molecule type" value="Genomic_DNA"/>
</dbReference>
<sequence length="62" mass="6796">GYIVPATPPTSNADKKACNENSKAMNAIMCGLGESEMVKVMHYKSAKAMWEKLQVLYEGDSK</sequence>
<name>A0AA38H226_TAXCH</name>
<reference evidence="1 2" key="1">
    <citation type="journal article" date="2021" name="Nat. Plants">
        <title>The Taxus genome provides insights into paclitaxel biosynthesis.</title>
        <authorList>
            <person name="Xiong X."/>
            <person name="Gou J."/>
            <person name="Liao Q."/>
            <person name="Li Y."/>
            <person name="Zhou Q."/>
            <person name="Bi G."/>
            <person name="Li C."/>
            <person name="Du R."/>
            <person name="Wang X."/>
            <person name="Sun T."/>
            <person name="Guo L."/>
            <person name="Liang H."/>
            <person name="Lu P."/>
            <person name="Wu Y."/>
            <person name="Zhang Z."/>
            <person name="Ro D.K."/>
            <person name="Shang Y."/>
            <person name="Huang S."/>
            <person name="Yan J."/>
        </authorList>
    </citation>
    <scope>NUCLEOTIDE SEQUENCE [LARGE SCALE GENOMIC DNA]</scope>
    <source>
        <strain evidence="1">Ta-2019</strain>
    </source>
</reference>
<organism evidence="1 2">
    <name type="scientific">Taxus chinensis</name>
    <name type="common">Chinese yew</name>
    <name type="synonym">Taxus wallichiana var. chinensis</name>
    <dbReference type="NCBI Taxonomy" id="29808"/>
    <lineage>
        <taxon>Eukaryota</taxon>
        <taxon>Viridiplantae</taxon>
        <taxon>Streptophyta</taxon>
        <taxon>Embryophyta</taxon>
        <taxon>Tracheophyta</taxon>
        <taxon>Spermatophyta</taxon>
        <taxon>Pinopsida</taxon>
        <taxon>Pinidae</taxon>
        <taxon>Conifers II</taxon>
        <taxon>Cupressales</taxon>
        <taxon>Taxaceae</taxon>
        <taxon>Taxus</taxon>
    </lineage>
</organism>
<comment type="caution">
    <text evidence="1">The sequence shown here is derived from an EMBL/GenBank/DDBJ whole genome shotgun (WGS) entry which is preliminary data.</text>
</comment>